<keyword evidence="7" id="KW-0325">Glycoprotein</keyword>
<keyword evidence="8" id="KW-0413">Isomerase</keyword>
<comment type="similarity">
    <text evidence="2">Belongs to the dermatan-sulfate isomerase family.</text>
</comment>
<dbReference type="PANTHER" id="PTHR15532">
    <property type="match status" value="1"/>
</dbReference>
<comment type="caution">
    <text evidence="12">The sequence shown here is derived from an EMBL/GenBank/DDBJ whole genome shotgun (WGS) entry which is preliminary data.</text>
</comment>
<keyword evidence="13" id="KW-1185">Reference proteome</keyword>
<feature type="domain" description="Heparinase II N-terminal" evidence="11">
    <location>
        <begin position="131"/>
        <end position="348"/>
    </location>
</feature>
<evidence type="ECO:0000259" key="11">
    <source>
        <dbReference type="Pfam" id="PF16332"/>
    </source>
</evidence>
<evidence type="ECO:0000256" key="8">
    <source>
        <dbReference type="ARBA" id="ARBA00023235"/>
    </source>
</evidence>
<keyword evidence="3 9" id="KW-0812">Transmembrane</keyword>
<dbReference type="Gene3D" id="1.50.10.100">
    <property type="entry name" value="Chondroitin AC/alginate lyase"/>
    <property type="match status" value="1"/>
</dbReference>
<dbReference type="InterPro" id="IPR027417">
    <property type="entry name" value="P-loop_NTPase"/>
</dbReference>
<comment type="subcellular location">
    <subcellularLocation>
        <location evidence="1">Membrane</location>
        <topology evidence="1">Multi-pass membrane protein</topology>
    </subcellularLocation>
</comment>
<evidence type="ECO:0000259" key="10">
    <source>
        <dbReference type="Pfam" id="PF00685"/>
    </source>
</evidence>
<dbReference type="Proteomes" id="UP001159427">
    <property type="component" value="Unassembled WGS sequence"/>
</dbReference>
<evidence type="ECO:0008006" key="14">
    <source>
        <dbReference type="Google" id="ProtNLM"/>
    </source>
</evidence>
<evidence type="ECO:0000313" key="12">
    <source>
        <dbReference type="EMBL" id="CAH3016137.1"/>
    </source>
</evidence>
<dbReference type="Gene3D" id="2.70.98.70">
    <property type="match status" value="1"/>
</dbReference>
<evidence type="ECO:0000256" key="1">
    <source>
        <dbReference type="ARBA" id="ARBA00004141"/>
    </source>
</evidence>
<dbReference type="Gene3D" id="3.40.50.300">
    <property type="entry name" value="P-loop containing nucleotide triphosphate hydrolases"/>
    <property type="match status" value="1"/>
</dbReference>
<dbReference type="InterPro" id="IPR032518">
    <property type="entry name" value="HepII_N"/>
</dbReference>
<dbReference type="Pfam" id="PF16332">
    <property type="entry name" value="DUF4962"/>
    <property type="match status" value="1"/>
</dbReference>
<proteinExistence type="inferred from homology"/>
<name>A0ABN8LGC3_9CNID</name>
<evidence type="ECO:0000256" key="2">
    <source>
        <dbReference type="ARBA" id="ARBA00006556"/>
    </source>
</evidence>
<dbReference type="InterPro" id="IPR000863">
    <property type="entry name" value="Sulfotransferase_dom"/>
</dbReference>
<evidence type="ECO:0000256" key="6">
    <source>
        <dbReference type="ARBA" id="ARBA00023136"/>
    </source>
</evidence>
<reference evidence="12 13" key="1">
    <citation type="submission" date="2022-05" db="EMBL/GenBank/DDBJ databases">
        <authorList>
            <consortium name="Genoscope - CEA"/>
            <person name="William W."/>
        </authorList>
    </citation>
    <scope>NUCLEOTIDE SEQUENCE [LARGE SCALE GENOMIC DNA]</scope>
</reference>
<keyword evidence="5 9" id="KW-1133">Transmembrane helix</keyword>
<feature type="transmembrane region" description="Helical" evidence="9">
    <location>
        <begin position="759"/>
        <end position="785"/>
    </location>
</feature>
<organism evidence="12 13">
    <name type="scientific">Porites evermanni</name>
    <dbReference type="NCBI Taxonomy" id="104178"/>
    <lineage>
        <taxon>Eukaryota</taxon>
        <taxon>Metazoa</taxon>
        <taxon>Cnidaria</taxon>
        <taxon>Anthozoa</taxon>
        <taxon>Hexacorallia</taxon>
        <taxon>Scleractinia</taxon>
        <taxon>Fungiina</taxon>
        <taxon>Poritidae</taxon>
        <taxon>Porites</taxon>
    </lineage>
</organism>
<dbReference type="PANTHER" id="PTHR15532:SF5">
    <property type="entry name" value="SULFOTRANSFERASE DOMAIN-CONTAINING PROTEIN"/>
    <property type="match status" value="1"/>
</dbReference>
<dbReference type="InterPro" id="IPR008929">
    <property type="entry name" value="Chondroitin_lyas"/>
</dbReference>
<dbReference type="InterPro" id="IPR052447">
    <property type="entry name" value="Dermatan-Sulfate_Isomerase"/>
</dbReference>
<dbReference type="SUPFAM" id="SSF52540">
    <property type="entry name" value="P-loop containing nucleoside triphosphate hydrolases"/>
    <property type="match status" value="1"/>
</dbReference>
<accession>A0ABN8LGC3</accession>
<evidence type="ECO:0000256" key="7">
    <source>
        <dbReference type="ARBA" id="ARBA00023180"/>
    </source>
</evidence>
<evidence type="ECO:0000256" key="9">
    <source>
        <dbReference type="SAM" id="Phobius"/>
    </source>
</evidence>
<evidence type="ECO:0000256" key="4">
    <source>
        <dbReference type="ARBA" id="ARBA00022729"/>
    </source>
</evidence>
<feature type="transmembrane region" description="Helical" evidence="9">
    <location>
        <begin position="797"/>
        <end position="815"/>
    </location>
</feature>
<gene>
    <name evidence="12" type="ORF">PEVE_00025942</name>
</gene>
<evidence type="ECO:0000256" key="3">
    <source>
        <dbReference type="ARBA" id="ARBA00022692"/>
    </source>
</evidence>
<dbReference type="EMBL" id="CALNXI010000035">
    <property type="protein sequence ID" value="CAH3016137.1"/>
    <property type="molecule type" value="Genomic_DNA"/>
</dbReference>
<sequence length="1141" mass="131336">MLRSLSRAFSSNHTVMFSGTFLLIYFAFSGSLAADIRSKANLPHPFLYFNENEITDLQHRARTTHAEIASRIRAVTHEMAQNPEKYLPPREWSTFSSSWNERYGNDLTVLAFYCVLKPEDLKLRELAILFMDRLENLPNWRVNSTLHDDVPVAHSLTGMATAYDFLYSVLNDTQRTRFLKKIASVTKELYERSYDRKLWWGNCYLQNHVATNYMAILTGALVVSRHQKVDGETWMSRAHLMLSRNLELLNNVVDGSIDEGVAYATYTSRSLTQYVFFALRHFRRDFTHNPWFREHLWFIHYTVLPGFKQTVGIGDSNRNWFYGPESQLVFLDSYVLKNGLGNWLARQITVHRDTKPPFAQAKSHVNCMLHTEFLFYNASIVPKAQPNPSLPRLHVFADWGVVTYGGGVVTSHRNRPDNPLIWQKTFLSFKCSVLHGRAVNSIVRGRRLHSWIRRLTNFNPGHEHPDQGSFVFAPNGVPFITDTLYAPKYTWLNNALVFGPSLNSACFSPFEGQIGECHGWFNFKTMSAWRAEGEIVSASHEGDMVFASGEMSQWYRAELGLLSVYRCLVMLTPSVLLVVDHIERKRGGEASIMSAFFHNVDHPFKLNTNSFASISIDGLLHQVHWFNFNLDTKSSVEARTYVTDYKSMKTNYLNVTTPLEAHITRTAYLFLGPGNSIEPAQVLHSHELGLELLLTVNRVKYLVSIATQHNQPYSRYKFLGFGGFCKVRINNSKTIRFGLDVISKSEVIDVTESPSGLTWPMWSMFPTLCLIFGISSTFFLFYYQLRRQLIGRNIRKTVFLGLLAIWIILTFVINIDLTLTGPIEMKFTKNNENFEPEETPPFVFYTSLPMAGSEILHYLFKNTSDFFYAGLHESTHKFLNPCGTYSLFLSSNDTAHLRKWLRALSKDPKGFLPNLSKISRKLLPSVRLGNPGWSLKLGWLRKVVGQRMRAIVVVRDPRGWVNFWLREMHADSTLRVEVHKAIDVIRKLKCHNKYLSSFAPEFQELRDATLEYGNGTNKDIVSFLAHLWKTQMQATYRANFHLPQESIHYVHFEDLINKPRKTAQRLLQFLGVPLSPRAEHRILTAVKTSQFSLGASREVLGTKAATAWERELTDKEAEQIKEICTDVMIRFRYAFAEEFNW</sequence>
<evidence type="ECO:0000313" key="13">
    <source>
        <dbReference type="Proteomes" id="UP001159427"/>
    </source>
</evidence>
<keyword evidence="6 9" id="KW-0472">Membrane</keyword>
<dbReference type="Pfam" id="PF00685">
    <property type="entry name" value="Sulfotransfer_1"/>
    <property type="match status" value="1"/>
</dbReference>
<protein>
    <recommendedName>
        <fullName evidence="14">Sulfotransferase domain-containing protein</fullName>
    </recommendedName>
</protein>
<evidence type="ECO:0000256" key="5">
    <source>
        <dbReference type="ARBA" id="ARBA00022989"/>
    </source>
</evidence>
<feature type="domain" description="Sulfotransferase" evidence="10">
    <location>
        <begin position="1027"/>
        <end position="1130"/>
    </location>
</feature>
<dbReference type="SUPFAM" id="SSF48230">
    <property type="entry name" value="Chondroitin AC/alginate lyase"/>
    <property type="match status" value="1"/>
</dbReference>
<keyword evidence="4" id="KW-0732">Signal</keyword>